<dbReference type="InterPro" id="IPR036097">
    <property type="entry name" value="HisK_dim/P_sf"/>
</dbReference>
<keyword evidence="7" id="KW-0067">ATP-binding</keyword>
<evidence type="ECO:0000256" key="7">
    <source>
        <dbReference type="ARBA" id="ARBA00022840"/>
    </source>
</evidence>
<dbReference type="KEGG" id="csep:CP523_07905"/>
<dbReference type="PANTHER" id="PTHR43547:SF2">
    <property type="entry name" value="HYBRID SIGNAL TRANSDUCTION HISTIDINE KINASE C"/>
    <property type="match status" value="1"/>
</dbReference>
<dbReference type="GeneID" id="303560596"/>
<dbReference type="PRINTS" id="PR00344">
    <property type="entry name" value="BCTRLSENSOR"/>
</dbReference>
<keyword evidence="6 11" id="KW-0418">Kinase</keyword>
<feature type="domain" description="Histidine kinase" evidence="10">
    <location>
        <begin position="46"/>
        <end position="265"/>
    </location>
</feature>
<evidence type="ECO:0000256" key="6">
    <source>
        <dbReference type="ARBA" id="ARBA00022777"/>
    </source>
</evidence>
<reference evidence="12" key="2">
    <citation type="submission" date="2022-06" db="EMBL/GenBank/DDBJ databases">
        <authorList>
            <person name="Holder M.E."/>
            <person name="Ajami N.J."/>
            <person name="Petrosino J.F."/>
        </authorList>
    </citation>
    <scope>NUCLEOTIDE SEQUENCE</scope>
    <source>
        <strain evidence="12">RMA 8861</strain>
    </source>
</reference>
<keyword evidence="5" id="KW-0547">Nucleotide-binding</keyword>
<evidence type="ECO:0000313" key="12">
    <source>
        <dbReference type="EMBL" id="USS00945.1"/>
    </source>
</evidence>
<dbReference type="CDD" id="cd00075">
    <property type="entry name" value="HATPase"/>
    <property type="match status" value="1"/>
</dbReference>
<evidence type="ECO:0000256" key="8">
    <source>
        <dbReference type="ARBA" id="ARBA00023012"/>
    </source>
</evidence>
<dbReference type="InterPro" id="IPR003661">
    <property type="entry name" value="HisK_dim/P_dom"/>
</dbReference>
<evidence type="ECO:0000256" key="3">
    <source>
        <dbReference type="ARBA" id="ARBA00022553"/>
    </source>
</evidence>
<dbReference type="SUPFAM" id="SSF47384">
    <property type="entry name" value="Homodimeric domain of signal transducing histidine kinase"/>
    <property type="match status" value="1"/>
</dbReference>
<dbReference type="GO" id="GO:0000155">
    <property type="term" value="F:phosphorelay sensor kinase activity"/>
    <property type="evidence" value="ECO:0007669"/>
    <property type="project" value="InterPro"/>
</dbReference>
<dbReference type="OrthoDB" id="9813394at2"/>
<evidence type="ECO:0000256" key="4">
    <source>
        <dbReference type="ARBA" id="ARBA00022679"/>
    </source>
</evidence>
<dbReference type="InterPro" id="IPR036890">
    <property type="entry name" value="HATPase_C_sf"/>
</dbReference>
<keyword evidence="14" id="KW-1185">Reference proteome</keyword>
<dbReference type="PANTHER" id="PTHR43547">
    <property type="entry name" value="TWO-COMPONENT HISTIDINE KINASE"/>
    <property type="match status" value="1"/>
</dbReference>
<dbReference type="Proteomes" id="UP001055437">
    <property type="component" value="Chromosome"/>
</dbReference>
<evidence type="ECO:0000256" key="5">
    <source>
        <dbReference type="ARBA" id="ARBA00022741"/>
    </source>
</evidence>
<dbReference type="EMBL" id="CP023671">
    <property type="protein sequence ID" value="AYE34354.1"/>
    <property type="molecule type" value="Genomic_DNA"/>
</dbReference>
<dbReference type="EMBL" id="CP099799">
    <property type="protein sequence ID" value="USS00945.1"/>
    <property type="molecule type" value="Genomic_DNA"/>
</dbReference>
<name>A0A9N7JLE6_CLOSE</name>
<keyword evidence="8" id="KW-0902">Two-component regulatory system</keyword>
<dbReference type="InterPro" id="IPR003594">
    <property type="entry name" value="HATPase_dom"/>
</dbReference>
<dbReference type="Proteomes" id="UP000280586">
    <property type="component" value="Chromosome"/>
</dbReference>
<dbReference type="Gene3D" id="3.30.565.10">
    <property type="entry name" value="Histidine kinase-like ATPase, C-terminal domain"/>
    <property type="match status" value="1"/>
</dbReference>
<dbReference type="GO" id="GO:0005524">
    <property type="term" value="F:ATP binding"/>
    <property type="evidence" value="ECO:0007669"/>
    <property type="project" value="UniProtKB-KW"/>
</dbReference>
<dbReference type="SUPFAM" id="SSF55874">
    <property type="entry name" value="ATPase domain of HSP90 chaperone/DNA topoisomerase II/histidine kinase"/>
    <property type="match status" value="1"/>
</dbReference>
<evidence type="ECO:0000256" key="1">
    <source>
        <dbReference type="ARBA" id="ARBA00000085"/>
    </source>
</evidence>
<evidence type="ECO:0000259" key="10">
    <source>
        <dbReference type="PROSITE" id="PS50109"/>
    </source>
</evidence>
<gene>
    <name evidence="11" type="ORF">CP523_07905</name>
    <name evidence="12" type="ORF">NH397_00240</name>
</gene>
<dbReference type="Pfam" id="PF02518">
    <property type="entry name" value="HATPase_c"/>
    <property type="match status" value="1"/>
</dbReference>
<dbReference type="Gene3D" id="1.10.287.130">
    <property type="match status" value="1"/>
</dbReference>
<dbReference type="RefSeq" id="WP_066675872.1">
    <property type="nucleotide sequence ID" value="NZ_CABMIZ010000012.1"/>
</dbReference>
<keyword evidence="4" id="KW-0808">Transferase</keyword>
<accession>A0A9N7JLE6</accession>
<dbReference type="FunFam" id="3.30.565.10:FF:000037">
    <property type="entry name" value="Hybrid sensor histidine kinase/response regulator"/>
    <property type="match status" value="1"/>
</dbReference>
<comment type="catalytic activity">
    <reaction evidence="1">
        <text>ATP + protein L-histidine = ADP + protein N-phospho-L-histidine.</text>
        <dbReference type="EC" id="2.7.13.3"/>
    </reaction>
</comment>
<keyword evidence="3" id="KW-0597">Phosphoprotein</keyword>
<dbReference type="EC" id="2.7.13.3" evidence="2"/>
<dbReference type="SMART" id="SM00387">
    <property type="entry name" value="HATPase_c"/>
    <property type="match status" value="1"/>
</dbReference>
<dbReference type="InterPro" id="IPR005467">
    <property type="entry name" value="His_kinase_dom"/>
</dbReference>
<sequence>MGEKGLFLKYEDILKDSISNTSYNKIIELLAELQEKNTKQEELLLNISHDMRAHLNVILSIMQCIECGNVDIEDKKAIEYMKIVKRNSLKMLKLINNLIDTTRLENNYYVLNKKNIDIVSMIEGTISCIDRYAKQKNIQLIFDTNEEECIIAADPEVIDRIVMNLISNAIKFSSEDKNVYIDLYISEKEVEIIVTDEGVGISKEDQKKIFDRFYQISKKKSNENSGSGIGLDLVNYLVKTHDGKIDIVSEEGEGSSFIVKLPITIVKENNIITERGNSDKIQMLEIEFSDIYLP</sequence>
<protein>
    <recommendedName>
        <fullName evidence="2">histidine kinase</fullName>
        <ecNumber evidence="2">2.7.13.3</ecNumber>
    </recommendedName>
</protein>
<dbReference type="CDD" id="cd00082">
    <property type="entry name" value="HisKA"/>
    <property type="match status" value="1"/>
</dbReference>
<evidence type="ECO:0000313" key="13">
    <source>
        <dbReference type="Proteomes" id="UP000280586"/>
    </source>
</evidence>
<feature type="coiled-coil region" evidence="9">
    <location>
        <begin position="23"/>
        <end position="50"/>
    </location>
</feature>
<proteinExistence type="predicted"/>
<organism evidence="11 13">
    <name type="scientific">Clostridium septicum</name>
    <dbReference type="NCBI Taxonomy" id="1504"/>
    <lineage>
        <taxon>Bacteria</taxon>
        <taxon>Bacillati</taxon>
        <taxon>Bacillota</taxon>
        <taxon>Clostridia</taxon>
        <taxon>Eubacteriales</taxon>
        <taxon>Clostridiaceae</taxon>
        <taxon>Clostridium</taxon>
    </lineage>
</organism>
<dbReference type="InterPro" id="IPR004358">
    <property type="entry name" value="Sig_transdc_His_kin-like_C"/>
</dbReference>
<reference evidence="11 13" key="1">
    <citation type="submission" date="2017-09" db="EMBL/GenBank/DDBJ databases">
        <authorList>
            <person name="Thomas P."/>
            <person name="Seyboldt C."/>
        </authorList>
    </citation>
    <scope>NUCLEOTIDE SEQUENCE [LARGE SCALE GENOMIC DNA]</scope>
    <source>
        <strain evidence="11 13">DSM 7534</strain>
    </source>
</reference>
<evidence type="ECO:0000313" key="14">
    <source>
        <dbReference type="Proteomes" id="UP001055437"/>
    </source>
</evidence>
<dbReference type="AlphaFoldDB" id="A0A9N7JLE6"/>
<evidence type="ECO:0000256" key="2">
    <source>
        <dbReference type="ARBA" id="ARBA00012438"/>
    </source>
</evidence>
<evidence type="ECO:0000313" key="11">
    <source>
        <dbReference type="EMBL" id="AYE34354.1"/>
    </source>
</evidence>
<keyword evidence="9" id="KW-0175">Coiled coil</keyword>
<evidence type="ECO:0000256" key="9">
    <source>
        <dbReference type="SAM" id="Coils"/>
    </source>
</evidence>
<dbReference type="PROSITE" id="PS50109">
    <property type="entry name" value="HIS_KIN"/>
    <property type="match status" value="1"/>
</dbReference>